<dbReference type="InterPro" id="IPR045378">
    <property type="entry name" value="LNT_N"/>
</dbReference>
<feature type="transmembrane region" description="Helical" evidence="9">
    <location>
        <begin position="146"/>
        <end position="175"/>
    </location>
</feature>
<dbReference type="Proteomes" id="UP000023541">
    <property type="component" value="Unassembled WGS sequence"/>
</dbReference>
<dbReference type="GO" id="GO:0016410">
    <property type="term" value="F:N-acyltransferase activity"/>
    <property type="evidence" value="ECO:0007669"/>
    <property type="project" value="InterPro"/>
</dbReference>
<dbReference type="EMBL" id="AQRA01000004">
    <property type="protein sequence ID" value="EZH74096.1"/>
    <property type="molecule type" value="Genomic_DNA"/>
</dbReference>
<dbReference type="RefSeq" id="WP_034241611.1">
    <property type="nucleotide sequence ID" value="NZ_AQRA01000004.1"/>
</dbReference>
<accession>A0A023BVS3</accession>
<feature type="transmembrane region" description="Helical" evidence="9">
    <location>
        <begin position="12"/>
        <end position="36"/>
    </location>
</feature>
<comment type="similarity">
    <text evidence="2">Belongs to the CN hydrolase family. Apolipoprotein N-acyltransferase subfamily.</text>
</comment>
<evidence type="ECO:0000256" key="5">
    <source>
        <dbReference type="ARBA" id="ARBA00022692"/>
    </source>
</evidence>
<keyword evidence="3" id="KW-1003">Cell membrane</keyword>
<dbReference type="Gene3D" id="3.60.110.10">
    <property type="entry name" value="Carbon-nitrogen hydrolase"/>
    <property type="match status" value="1"/>
</dbReference>
<dbReference type="STRING" id="1317122.ATO12_14575"/>
<gene>
    <name evidence="11" type="ORF">ATO12_14575</name>
</gene>
<protein>
    <recommendedName>
        <fullName evidence="10">CN hydrolase domain-containing protein</fullName>
    </recommendedName>
</protein>
<feature type="transmembrane region" description="Helical" evidence="9">
    <location>
        <begin position="108"/>
        <end position="126"/>
    </location>
</feature>
<feature type="transmembrane region" description="Helical" evidence="9">
    <location>
        <begin position="48"/>
        <end position="67"/>
    </location>
</feature>
<sequence length="499" mass="55948">MKTVNNTLGKLTFLVLLLVILLISNGGYTMFFAPWISITMLLYAVRQLSVIKGFLLACVLLVIATLFQNSEILPFPFLMYALIMAPYGLIAAIPYLIDSFFSKNRNTFLHTLIFPTALVLIEYISSQFLPYGSWGHIAYTQQSQNVLLQSVSVFGMGYITFLIGWFASIINWILIQELQWVKVKKGILIYSATIGLTLGYGSYRLLFQKSNAKTIRIASISAIDNLRIYDNNFYGLNLEGGKEKFKKQALDLNQNLIERSIQEAKAGAKIVFWAEGNALVLKEDENKLYESASLVAKENEIYLGAAVAVIDPTNDKPLENKFVLFDPKGKKTIDYWKVIPVPGGEAAMSNIKGSTIQKLKTPYGIIGSAICFDMDFPQYLKQAKGTDIMLVPSNDWKGIDPIHTNMAKFRALEQGFNLVRQTSFGLSAGFNYTGETLSEMDHFTANSKVLITQLPTKGTTTVYSLIGDIFIYYCLLMFIVVIVKLKKLPIAKRKENELD</sequence>
<evidence type="ECO:0000256" key="3">
    <source>
        <dbReference type="ARBA" id="ARBA00022475"/>
    </source>
</evidence>
<reference evidence="11 12" key="1">
    <citation type="submission" date="2014-04" db="EMBL/GenBank/DDBJ databases">
        <title>Aquimarina sp. 22II-S11-z7 Genome Sequencing.</title>
        <authorList>
            <person name="Lai Q."/>
        </authorList>
    </citation>
    <scope>NUCLEOTIDE SEQUENCE [LARGE SCALE GENOMIC DNA]</scope>
    <source>
        <strain evidence="11 12">22II-S11-z7</strain>
    </source>
</reference>
<comment type="caution">
    <text evidence="11">The sequence shown here is derived from an EMBL/GenBank/DDBJ whole genome shotgun (WGS) entry which is preliminary data.</text>
</comment>
<keyword evidence="8" id="KW-0012">Acyltransferase</keyword>
<dbReference type="Pfam" id="PF20154">
    <property type="entry name" value="LNT_N"/>
    <property type="match status" value="1"/>
</dbReference>
<dbReference type="PANTHER" id="PTHR38686">
    <property type="entry name" value="APOLIPOPROTEIN N-ACYLTRANSFERASE"/>
    <property type="match status" value="1"/>
</dbReference>
<dbReference type="PANTHER" id="PTHR38686:SF1">
    <property type="entry name" value="APOLIPOPROTEIN N-ACYLTRANSFERASE"/>
    <property type="match status" value="1"/>
</dbReference>
<name>A0A023BVS3_9FLAO</name>
<evidence type="ECO:0000256" key="8">
    <source>
        <dbReference type="ARBA" id="ARBA00023315"/>
    </source>
</evidence>
<dbReference type="AlphaFoldDB" id="A0A023BVS3"/>
<dbReference type="InterPro" id="IPR003010">
    <property type="entry name" value="C-N_Hydrolase"/>
</dbReference>
<dbReference type="Pfam" id="PF00795">
    <property type="entry name" value="CN_hydrolase"/>
    <property type="match status" value="1"/>
</dbReference>
<evidence type="ECO:0000259" key="10">
    <source>
        <dbReference type="PROSITE" id="PS50263"/>
    </source>
</evidence>
<feature type="transmembrane region" description="Helical" evidence="9">
    <location>
        <begin position="187"/>
        <end position="206"/>
    </location>
</feature>
<dbReference type="InterPro" id="IPR036526">
    <property type="entry name" value="C-N_Hydrolase_sf"/>
</dbReference>
<keyword evidence="6 9" id="KW-1133">Transmembrane helix</keyword>
<evidence type="ECO:0000256" key="7">
    <source>
        <dbReference type="ARBA" id="ARBA00023136"/>
    </source>
</evidence>
<dbReference type="GO" id="GO:0042158">
    <property type="term" value="P:lipoprotein biosynthetic process"/>
    <property type="evidence" value="ECO:0007669"/>
    <property type="project" value="InterPro"/>
</dbReference>
<feature type="domain" description="CN hydrolase" evidence="10">
    <location>
        <begin position="234"/>
        <end position="456"/>
    </location>
</feature>
<dbReference type="OrthoDB" id="9811121at2"/>
<comment type="subcellular location">
    <subcellularLocation>
        <location evidence="1">Cell membrane</location>
        <topology evidence="1">Multi-pass membrane protein</topology>
    </subcellularLocation>
</comment>
<keyword evidence="12" id="KW-1185">Reference proteome</keyword>
<keyword evidence="7 9" id="KW-0472">Membrane</keyword>
<dbReference type="PROSITE" id="PS50263">
    <property type="entry name" value="CN_HYDROLASE"/>
    <property type="match status" value="1"/>
</dbReference>
<evidence type="ECO:0000256" key="2">
    <source>
        <dbReference type="ARBA" id="ARBA00010065"/>
    </source>
</evidence>
<evidence type="ECO:0000313" key="11">
    <source>
        <dbReference type="EMBL" id="EZH74096.1"/>
    </source>
</evidence>
<feature type="transmembrane region" description="Helical" evidence="9">
    <location>
        <begin position="462"/>
        <end position="483"/>
    </location>
</feature>
<dbReference type="InterPro" id="IPR004563">
    <property type="entry name" value="Apolipo_AcylTrfase"/>
</dbReference>
<keyword evidence="5 9" id="KW-0812">Transmembrane</keyword>
<proteinExistence type="inferred from homology"/>
<evidence type="ECO:0000256" key="6">
    <source>
        <dbReference type="ARBA" id="ARBA00022989"/>
    </source>
</evidence>
<organism evidence="11 12">
    <name type="scientific">Aquimarina atlantica</name>
    <dbReference type="NCBI Taxonomy" id="1317122"/>
    <lineage>
        <taxon>Bacteria</taxon>
        <taxon>Pseudomonadati</taxon>
        <taxon>Bacteroidota</taxon>
        <taxon>Flavobacteriia</taxon>
        <taxon>Flavobacteriales</taxon>
        <taxon>Flavobacteriaceae</taxon>
        <taxon>Aquimarina</taxon>
    </lineage>
</organism>
<evidence type="ECO:0000256" key="1">
    <source>
        <dbReference type="ARBA" id="ARBA00004651"/>
    </source>
</evidence>
<dbReference type="eggNOG" id="COG0815">
    <property type="taxonomic scope" value="Bacteria"/>
</dbReference>
<evidence type="ECO:0000256" key="9">
    <source>
        <dbReference type="SAM" id="Phobius"/>
    </source>
</evidence>
<evidence type="ECO:0000313" key="12">
    <source>
        <dbReference type="Proteomes" id="UP000023541"/>
    </source>
</evidence>
<evidence type="ECO:0000256" key="4">
    <source>
        <dbReference type="ARBA" id="ARBA00022679"/>
    </source>
</evidence>
<dbReference type="GO" id="GO:0005886">
    <property type="term" value="C:plasma membrane"/>
    <property type="evidence" value="ECO:0007669"/>
    <property type="project" value="UniProtKB-SubCell"/>
</dbReference>
<dbReference type="SUPFAM" id="SSF56317">
    <property type="entry name" value="Carbon-nitrogen hydrolase"/>
    <property type="match status" value="1"/>
</dbReference>
<keyword evidence="4" id="KW-0808">Transferase</keyword>
<feature type="transmembrane region" description="Helical" evidence="9">
    <location>
        <begin position="73"/>
        <end position="96"/>
    </location>
</feature>